<dbReference type="GO" id="GO:0004518">
    <property type="term" value="F:nuclease activity"/>
    <property type="evidence" value="ECO:0007669"/>
    <property type="project" value="InterPro"/>
</dbReference>
<accession>A0A7W7KBQ3</accession>
<dbReference type="AlphaFoldDB" id="A0A7W7KBQ3"/>
<evidence type="ECO:0000313" key="3">
    <source>
        <dbReference type="Proteomes" id="UP000555448"/>
    </source>
</evidence>
<comment type="caution">
    <text evidence="2">The sequence shown here is derived from an EMBL/GenBank/DDBJ whole genome shotgun (WGS) entry which is preliminary data.</text>
</comment>
<dbReference type="Proteomes" id="UP000555448">
    <property type="component" value="Unassembled WGS sequence"/>
</dbReference>
<protein>
    <recommendedName>
        <fullName evidence="1">CD-NTase associated protein 4-like DNA endonuclease domain-containing protein</fullName>
    </recommendedName>
</protein>
<dbReference type="Pfam" id="PF14130">
    <property type="entry name" value="Cap4_nuclease"/>
    <property type="match status" value="1"/>
</dbReference>
<evidence type="ECO:0000313" key="2">
    <source>
        <dbReference type="EMBL" id="MBB4859243.1"/>
    </source>
</evidence>
<gene>
    <name evidence="2" type="ORF">HNO88_002572</name>
</gene>
<dbReference type="EMBL" id="JACHLR010000010">
    <property type="protein sequence ID" value="MBB4859243.1"/>
    <property type="molecule type" value="Genomic_DNA"/>
</dbReference>
<feature type="domain" description="CD-NTase associated protein 4-like DNA endonuclease" evidence="1">
    <location>
        <begin position="17"/>
        <end position="219"/>
    </location>
</feature>
<reference evidence="2 3" key="1">
    <citation type="submission" date="2020-08" db="EMBL/GenBank/DDBJ databases">
        <title>Functional genomics of gut bacteria from endangered species of beetles.</title>
        <authorList>
            <person name="Carlos-Shanley C."/>
        </authorList>
    </citation>
    <scope>NUCLEOTIDE SEQUENCE [LARGE SCALE GENOMIC DNA]</scope>
    <source>
        <strain evidence="2 3">S00245</strain>
    </source>
</reference>
<dbReference type="InterPro" id="IPR025382">
    <property type="entry name" value="Cap4-like_endonuclease_dom"/>
</dbReference>
<organism evidence="2 3">
    <name type="scientific">Novosphingobium chloroacetimidivorans</name>
    <dbReference type="NCBI Taxonomy" id="1428314"/>
    <lineage>
        <taxon>Bacteria</taxon>
        <taxon>Pseudomonadati</taxon>
        <taxon>Pseudomonadota</taxon>
        <taxon>Alphaproteobacteria</taxon>
        <taxon>Sphingomonadales</taxon>
        <taxon>Sphingomonadaceae</taxon>
        <taxon>Novosphingobium</taxon>
    </lineage>
</organism>
<proteinExistence type="predicted"/>
<name>A0A7W7KBQ3_9SPHN</name>
<keyword evidence="3" id="KW-1185">Reference proteome</keyword>
<evidence type="ECO:0000259" key="1">
    <source>
        <dbReference type="Pfam" id="PF14130"/>
    </source>
</evidence>
<dbReference type="RefSeq" id="WP_184245738.1">
    <property type="nucleotide sequence ID" value="NZ_JACHLR010000010.1"/>
</dbReference>
<sequence length="357" mass="39827">MVLATNLVSTPLREKGATGGRYDFQTMWGLALLFQQHGTNDDYAIVFEFHDDVALLNSAIDPTTVRFYQVKSKATNGGWTLTSLLKREKVKIEEGIKEKPSYIDKMFDNLDKFQGAVLSADFVSNQLCGFNAAKNAFRLNECSSEDFKKIVASVQQAYPKATEAQIGLLGFQHTDLSLGDVVSHTKGKLQTFIAGQLGSVWFSPEAVYQAIADEFRRKANFSGEITSLENVIKEKGLTKANVQEWLIAIQSNSRSPDWSAIAPSLSYPFTEQLRISQEYAVYRSAALNSADRAVQRIRMKIVEALPTVIDDASLTLVDMVEALYPRAEAIGKKYLSPFSPSRLKAMIIYEIYAHHQI</sequence>